<evidence type="ECO:0000256" key="3">
    <source>
        <dbReference type="PROSITE-ProRule" id="PRU01100"/>
    </source>
</evidence>
<dbReference type="PROSITE" id="PS51764">
    <property type="entry name" value="GH26"/>
    <property type="match status" value="1"/>
</dbReference>
<feature type="active site" description="Proton donor" evidence="3">
    <location>
        <position position="138"/>
    </location>
</feature>
<dbReference type="Proteomes" id="UP000324853">
    <property type="component" value="Unassembled WGS sequence"/>
</dbReference>
<evidence type="ECO:0000256" key="4">
    <source>
        <dbReference type="SAM" id="MobiDB-lite"/>
    </source>
</evidence>
<keyword evidence="2 3" id="KW-0326">Glycosidase</keyword>
<evidence type="ECO:0000256" key="1">
    <source>
        <dbReference type="ARBA" id="ARBA00022801"/>
    </source>
</evidence>
<proteinExistence type="inferred from homology"/>
<feature type="domain" description="GH26" evidence="5">
    <location>
        <begin position="1"/>
        <end position="377"/>
    </location>
</feature>
<accession>A0A5S4WQ65</accession>
<dbReference type="InterPro" id="IPR022790">
    <property type="entry name" value="GH26_dom"/>
</dbReference>
<evidence type="ECO:0000313" key="6">
    <source>
        <dbReference type="EMBL" id="TYL82235.1"/>
    </source>
</evidence>
<dbReference type="InterPro" id="IPR017853">
    <property type="entry name" value="GH"/>
</dbReference>
<reference evidence="6 7" key="1">
    <citation type="submission" date="2019-08" db="EMBL/GenBank/DDBJ databases">
        <title>Bradyrhizobium hipponensis sp. nov., a rhizobium isolated from a Lupinus angustifolius root nodule in Tunisia.</title>
        <authorList>
            <person name="Off K."/>
            <person name="Rejili M."/>
            <person name="Mars M."/>
            <person name="Brachmann A."/>
            <person name="Marin M."/>
        </authorList>
    </citation>
    <scope>NUCLEOTIDE SEQUENCE [LARGE SCALE GENOMIC DNA]</scope>
    <source>
        <strain evidence="6 7">CTAW11</strain>
    </source>
</reference>
<dbReference type="SUPFAM" id="SSF51445">
    <property type="entry name" value="(Trans)glycosidases"/>
    <property type="match status" value="1"/>
</dbReference>
<keyword evidence="7" id="KW-1185">Reference proteome</keyword>
<dbReference type="Gene3D" id="3.20.20.80">
    <property type="entry name" value="Glycosidases"/>
    <property type="match status" value="1"/>
</dbReference>
<sequence length="528" mass="55908">MSQNATGLTPFPLGVFVGNPNYYDLNEEAAFETNFSAFSTLMGAKPQFLDQYADQRLPISQWVGQASWNAASVAQSPVLHNVTPVIGLPMTSTAPGSGNADQFYRDFAVGKYDTVLKGMVKAWADNGFTTQIWRPGWEMNIDTMPSYAGNDAATRADWVKAFQHVSTVLHAAGQASGVSVQVMWNPSVVNYSQAGNVIQTAYPGNQYVDIIGADVYADLYPYGSYTHLYDWDKSGQVLNSTHPIFDTSLKQWAADPVNLQHYYTNPASNQWSLDGSVGHATTLQQFIDLAKSTGKPLAIAETGAGNTHDGAGVVDNPTFVKWLAQTLHQSGVKISFVNIWDSNAGGKYEFSHSSDGKPLEAAAWAKYFGALPLQTAAHSSVATAADVNHLATGSAASGSTVKNDPPHSGSAAVNGHGSITIDPPHNEVHFNFAPVLDGSAASLVTGRAAGNNTSSFQHAGANSGYPDSSQNWLVSNGEHSNLIALANNDRSDHQSTAAGYDAALGPPIGVGPASGHDAQLHLGGFIIH</sequence>
<dbReference type="EMBL" id="VSSR01000035">
    <property type="protein sequence ID" value="TYL82235.1"/>
    <property type="molecule type" value="Genomic_DNA"/>
</dbReference>
<comment type="caution">
    <text evidence="6">The sequence shown here is derived from an EMBL/GenBank/DDBJ whole genome shotgun (WGS) entry which is preliminary data.</text>
</comment>
<gene>
    <name evidence="6" type="ORF">FXB38_22000</name>
</gene>
<protein>
    <recommendedName>
        <fullName evidence="5">GH26 domain-containing protein</fullName>
    </recommendedName>
</protein>
<comment type="similarity">
    <text evidence="3">Belongs to the glycosyl hydrolase 26 family.</text>
</comment>
<dbReference type="RefSeq" id="WP_148753073.1">
    <property type="nucleotide sequence ID" value="NZ_VSSR01000035.1"/>
</dbReference>
<dbReference type="AlphaFoldDB" id="A0A5S4WQ65"/>
<keyword evidence="1 3" id="KW-0378">Hydrolase</keyword>
<organism evidence="6 7">
    <name type="scientific">Bradyrhizobium cytisi</name>
    <dbReference type="NCBI Taxonomy" id="515489"/>
    <lineage>
        <taxon>Bacteria</taxon>
        <taxon>Pseudomonadati</taxon>
        <taxon>Pseudomonadota</taxon>
        <taxon>Alphaproteobacteria</taxon>
        <taxon>Hyphomicrobiales</taxon>
        <taxon>Nitrobacteraceae</taxon>
        <taxon>Bradyrhizobium</taxon>
    </lineage>
</organism>
<dbReference type="GO" id="GO:0004553">
    <property type="term" value="F:hydrolase activity, hydrolyzing O-glycosyl compounds"/>
    <property type="evidence" value="ECO:0007669"/>
    <property type="project" value="InterPro"/>
</dbReference>
<evidence type="ECO:0000259" key="5">
    <source>
        <dbReference type="PROSITE" id="PS51764"/>
    </source>
</evidence>
<dbReference type="OrthoDB" id="9816550at2"/>
<evidence type="ECO:0000256" key="2">
    <source>
        <dbReference type="ARBA" id="ARBA00023295"/>
    </source>
</evidence>
<name>A0A5S4WQ65_9BRAD</name>
<feature type="region of interest" description="Disordered" evidence="4">
    <location>
        <begin position="395"/>
        <end position="419"/>
    </location>
</feature>
<feature type="active site" description="Nucleophile" evidence="3">
    <location>
        <position position="301"/>
    </location>
</feature>
<evidence type="ECO:0000313" key="7">
    <source>
        <dbReference type="Proteomes" id="UP000324853"/>
    </source>
</evidence>